<keyword evidence="8 12" id="KW-0175">Coiled coil</keyword>
<keyword evidence="16" id="KW-1185">Reference proteome</keyword>
<evidence type="ECO:0000313" key="15">
    <source>
        <dbReference type="EMBL" id="KAI9633509.1"/>
    </source>
</evidence>
<dbReference type="GO" id="GO:0051301">
    <property type="term" value="P:cell division"/>
    <property type="evidence" value="ECO:0007669"/>
    <property type="project" value="UniProtKB-KW"/>
</dbReference>
<dbReference type="Gene3D" id="1.10.418.60">
    <property type="entry name" value="Ncd80 complex, Nuf2 subunit"/>
    <property type="match status" value="1"/>
</dbReference>
<evidence type="ECO:0000259" key="14">
    <source>
        <dbReference type="Pfam" id="PF18595"/>
    </source>
</evidence>
<feature type="coiled-coil region" evidence="12">
    <location>
        <begin position="390"/>
        <end position="417"/>
    </location>
</feature>
<dbReference type="GO" id="GO:0005634">
    <property type="term" value="C:nucleus"/>
    <property type="evidence" value="ECO:0007669"/>
    <property type="project" value="UniProtKB-SubCell"/>
</dbReference>
<keyword evidence="11" id="KW-0137">Centromere</keyword>
<feature type="domain" description="Kinetochore protein Nuf2 N-terminal" evidence="13">
    <location>
        <begin position="17"/>
        <end position="151"/>
    </location>
</feature>
<evidence type="ECO:0000256" key="2">
    <source>
        <dbReference type="ARBA" id="ARBA00004629"/>
    </source>
</evidence>
<evidence type="ECO:0000256" key="3">
    <source>
        <dbReference type="ARBA" id="ARBA00005498"/>
    </source>
</evidence>
<comment type="similarity">
    <text evidence="3">Belongs to the NUF2 family.</text>
</comment>
<evidence type="ECO:0000256" key="5">
    <source>
        <dbReference type="ARBA" id="ARBA00022618"/>
    </source>
</evidence>
<dbReference type="InterPro" id="IPR005549">
    <property type="entry name" value="Kinetochore_Nuf2_N"/>
</dbReference>
<keyword evidence="9" id="KW-0539">Nucleus</keyword>
<dbReference type="RefSeq" id="XP_052943286.1">
    <property type="nucleotide sequence ID" value="XM_053089963.1"/>
</dbReference>
<accession>A0AA38LTK3</accession>
<evidence type="ECO:0000256" key="10">
    <source>
        <dbReference type="ARBA" id="ARBA00023306"/>
    </source>
</evidence>
<dbReference type="GO" id="GO:0051383">
    <property type="term" value="P:kinetochore organization"/>
    <property type="evidence" value="ECO:0007669"/>
    <property type="project" value="TreeGrafter"/>
</dbReference>
<feature type="domain" description="Nuf2 DHR10-like" evidence="14">
    <location>
        <begin position="266"/>
        <end position="381"/>
    </location>
</feature>
<dbReference type="Pfam" id="PF03800">
    <property type="entry name" value="Nuf2"/>
    <property type="match status" value="1"/>
</dbReference>
<evidence type="ECO:0000256" key="12">
    <source>
        <dbReference type="SAM" id="Coils"/>
    </source>
</evidence>
<evidence type="ECO:0000256" key="11">
    <source>
        <dbReference type="ARBA" id="ARBA00023328"/>
    </source>
</evidence>
<evidence type="ECO:0000256" key="4">
    <source>
        <dbReference type="ARBA" id="ARBA00022454"/>
    </source>
</evidence>
<dbReference type="InterPro" id="IPR038275">
    <property type="entry name" value="Nuf2_N_sf"/>
</dbReference>
<keyword evidence="10" id="KW-0131">Cell cycle</keyword>
<dbReference type="GO" id="GO:0045132">
    <property type="term" value="P:meiotic chromosome segregation"/>
    <property type="evidence" value="ECO:0007669"/>
    <property type="project" value="TreeGrafter"/>
</dbReference>
<dbReference type="AlphaFoldDB" id="A0AA38LTK3"/>
<dbReference type="GO" id="GO:0031262">
    <property type="term" value="C:Ndc80 complex"/>
    <property type="evidence" value="ECO:0007669"/>
    <property type="project" value="InterPro"/>
</dbReference>
<keyword evidence="6" id="KW-0498">Mitosis</keyword>
<feature type="coiled-coil region" evidence="12">
    <location>
        <begin position="302"/>
        <end position="364"/>
    </location>
</feature>
<keyword evidence="7" id="KW-0995">Kinetochore</keyword>
<dbReference type="Proteomes" id="UP001164286">
    <property type="component" value="Unassembled WGS sequence"/>
</dbReference>
<organism evidence="15 16">
    <name type="scientific">Dioszegia hungarica</name>
    <dbReference type="NCBI Taxonomy" id="4972"/>
    <lineage>
        <taxon>Eukaryota</taxon>
        <taxon>Fungi</taxon>
        <taxon>Dikarya</taxon>
        <taxon>Basidiomycota</taxon>
        <taxon>Agaricomycotina</taxon>
        <taxon>Tremellomycetes</taxon>
        <taxon>Tremellales</taxon>
        <taxon>Bulleribasidiaceae</taxon>
        <taxon>Dioszegia</taxon>
    </lineage>
</organism>
<protein>
    <submittedName>
        <fullName evidence="15">Nuf2 family-domain-containing protein</fullName>
    </submittedName>
</protein>
<comment type="caution">
    <text evidence="15">The sequence shown here is derived from an EMBL/GenBank/DDBJ whole genome shotgun (WGS) entry which is preliminary data.</text>
</comment>
<dbReference type="GO" id="GO:0044877">
    <property type="term" value="F:protein-containing complex binding"/>
    <property type="evidence" value="ECO:0007669"/>
    <property type="project" value="TreeGrafter"/>
</dbReference>
<reference evidence="15" key="1">
    <citation type="journal article" date="2022" name="G3 (Bethesda)">
        <title>High quality genome of the basidiomycete yeast Dioszegia hungarica PDD-24b-2 isolated from cloud water.</title>
        <authorList>
            <person name="Jarrige D."/>
            <person name="Haridas S."/>
            <person name="Bleykasten-Grosshans C."/>
            <person name="Joly M."/>
            <person name="Nadalig T."/>
            <person name="Sancelme M."/>
            <person name="Vuilleumier S."/>
            <person name="Grigoriev I.V."/>
            <person name="Amato P."/>
            <person name="Bringel F."/>
        </authorList>
    </citation>
    <scope>NUCLEOTIDE SEQUENCE</scope>
    <source>
        <strain evidence="15">PDD-24b-2</strain>
    </source>
</reference>
<dbReference type="PANTHER" id="PTHR21650">
    <property type="entry name" value="MEMBRALIN/KINETOCHORE PROTEIN NUF2"/>
    <property type="match status" value="1"/>
</dbReference>
<gene>
    <name evidence="15" type="ORF">MKK02DRAFT_38162</name>
</gene>
<dbReference type="GO" id="GO:0051315">
    <property type="term" value="P:attachment of mitotic spindle microtubules to kinetochore"/>
    <property type="evidence" value="ECO:0007669"/>
    <property type="project" value="TreeGrafter"/>
</dbReference>
<dbReference type="InterPro" id="IPR041112">
    <property type="entry name" value="Nuf2_DHR10-like"/>
</dbReference>
<feature type="coiled-coil region" evidence="12">
    <location>
        <begin position="145"/>
        <end position="221"/>
    </location>
</feature>
<comment type="subcellular location">
    <subcellularLocation>
        <location evidence="2">Chromosome</location>
        <location evidence="2">Centromere</location>
        <location evidence="2">Kinetochore</location>
    </subcellularLocation>
    <subcellularLocation>
        <location evidence="1">Nucleus</location>
    </subcellularLocation>
</comment>
<evidence type="ECO:0000256" key="7">
    <source>
        <dbReference type="ARBA" id="ARBA00022838"/>
    </source>
</evidence>
<evidence type="ECO:0000256" key="9">
    <source>
        <dbReference type="ARBA" id="ARBA00023242"/>
    </source>
</evidence>
<evidence type="ECO:0000256" key="6">
    <source>
        <dbReference type="ARBA" id="ARBA00022776"/>
    </source>
</evidence>
<keyword evidence="4" id="KW-0158">Chromosome</keyword>
<evidence type="ECO:0000256" key="1">
    <source>
        <dbReference type="ARBA" id="ARBA00004123"/>
    </source>
</evidence>
<dbReference type="Pfam" id="PF18595">
    <property type="entry name" value="Nuf2_DHR10-like"/>
    <property type="match status" value="1"/>
</dbReference>
<proteinExistence type="inferred from homology"/>
<keyword evidence="5" id="KW-0132">Cell division</keyword>
<name>A0AA38LTK3_9TREE</name>
<dbReference type="GeneID" id="77729168"/>
<dbReference type="EMBL" id="JAKWFO010000008">
    <property type="protein sequence ID" value="KAI9633509.1"/>
    <property type="molecule type" value="Genomic_DNA"/>
</dbReference>
<evidence type="ECO:0000259" key="13">
    <source>
        <dbReference type="Pfam" id="PF03800"/>
    </source>
</evidence>
<evidence type="ECO:0000313" key="16">
    <source>
        <dbReference type="Proteomes" id="UP001164286"/>
    </source>
</evidence>
<dbReference type="GO" id="GO:0007052">
    <property type="term" value="P:mitotic spindle organization"/>
    <property type="evidence" value="ECO:0007669"/>
    <property type="project" value="TreeGrafter"/>
</dbReference>
<dbReference type="PANTHER" id="PTHR21650:SF2">
    <property type="entry name" value="KINETOCHORE PROTEIN NUF2"/>
    <property type="match status" value="1"/>
</dbReference>
<evidence type="ECO:0000256" key="8">
    <source>
        <dbReference type="ARBA" id="ARBA00023054"/>
    </source>
</evidence>
<sequence>MYGNRPTASSSQQQDASFPVMPVADICDCLAALNVPVMPEDIQKPTALSAQHVYAGLVTELMGIPLEMLEGPKQSLMGMMEYKDLYSEALQITMFFKHVRELAEVCGCRNFNLYDLTRPDPLRFKHHLSGIINFAKFRDERSVFQQQLQDQSRQQVEKAERLRKQLSKIEAAIDEIKIRSAADTPKMEEARVRNDELRKELLELRNSQVRLSHDVEEAKKERTTYNEQATGKVNELNQLNIQISSARSRLVQSPDRIKKHINEMSHTVSQEKGTLGAFQRKARELGNRVDVINTLETDLRGLIDLEKGIEDQRTKVEEARRSMLTLRARLEGKNIESQGLTTKLQQLERQLQNAGDRQKRSEDMARDVRERTEVKMAALKEDYLVKKVERTQWEKVREQLQSELEQLEGEERAWIAKHEGELNEMLAEYWTMRKQAEDYMNTMTVKLGLKLRTS</sequence>